<reference evidence="4" key="1">
    <citation type="submission" date="2021-12" db="EMBL/GenBank/DDBJ databases">
        <authorList>
            <person name="Martin H S."/>
        </authorList>
    </citation>
    <scope>NUCLEOTIDE SEQUENCE</scope>
</reference>
<proteinExistence type="predicted"/>
<name>A0A8J9VQ26_9NEOP</name>
<evidence type="ECO:0000313" key="5">
    <source>
        <dbReference type="Proteomes" id="UP000838878"/>
    </source>
</evidence>
<accession>A0A8J9VQ26</accession>
<keyword evidence="5" id="KW-1185">Reference proteome</keyword>
<dbReference type="PANTHER" id="PTHR48426:SF1">
    <property type="entry name" value="CHROMATIN TARGET OF PRMT1 PROTEIN"/>
    <property type="match status" value="1"/>
</dbReference>
<feature type="domain" description="Chromatin target of PRMT1 protein C-terminal" evidence="3">
    <location>
        <begin position="150"/>
        <end position="245"/>
    </location>
</feature>
<evidence type="ECO:0000313" key="4">
    <source>
        <dbReference type="EMBL" id="CAH0731300.1"/>
    </source>
</evidence>
<feature type="region of interest" description="Disordered" evidence="2">
    <location>
        <begin position="100"/>
        <end position="124"/>
    </location>
</feature>
<evidence type="ECO:0000259" key="3">
    <source>
        <dbReference type="SMART" id="SM01218"/>
    </source>
</evidence>
<dbReference type="Proteomes" id="UP000838878">
    <property type="component" value="Chromosome 9"/>
</dbReference>
<sequence length="246" mass="27634">MVIEKVHGLQATSLSLNDRFTLLASTVPMTRVTRPRRRSSGFFSQGQNINNRALIDQIAQHFGQHARKQAVRQRLGIPGLRRFGSEGSLAGLRRSNSFSNLSQSNVKKRTSWRQSNGNLSRSASFNNVSQGVWRGRGFRRRGGRMGLVRGRMRGRNVGGRQQIVGRLRGQQRGKRRIMGQGQAVRGPRGRGGMRGRGRGRGGITRQQKNVPTKEELDLQLDQYMASTKTALDKELDSYMKNAMDME</sequence>
<evidence type="ECO:0000256" key="2">
    <source>
        <dbReference type="SAM" id="MobiDB-lite"/>
    </source>
</evidence>
<feature type="region of interest" description="Disordered" evidence="2">
    <location>
        <begin position="167"/>
        <end position="213"/>
    </location>
</feature>
<organism evidence="4 5">
    <name type="scientific">Brenthis ino</name>
    <name type="common">lesser marbled fritillary</name>
    <dbReference type="NCBI Taxonomy" id="405034"/>
    <lineage>
        <taxon>Eukaryota</taxon>
        <taxon>Metazoa</taxon>
        <taxon>Ecdysozoa</taxon>
        <taxon>Arthropoda</taxon>
        <taxon>Hexapoda</taxon>
        <taxon>Insecta</taxon>
        <taxon>Pterygota</taxon>
        <taxon>Neoptera</taxon>
        <taxon>Endopterygota</taxon>
        <taxon>Lepidoptera</taxon>
        <taxon>Glossata</taxon>
        <taxon>Ditrysia</taxon>
        <taxon>Papilionoidea</taxon>
        <taxon>Nymphalidae</taxon>
        <taxon>Heliconiinae</taxon>
        <taxon>Argynnini</taxon>
        <taxon>Brenthis</taxon>
    </lineage>
</organism>
<dbReference type="PANTHER" id="PTHR48426">
    <property type="entry name" value="CHROMATIN TARGET OF PRMT1 PROTEIN"/>
    <property type="match status" value="1"/>
</dbReference>
<feature type="non-terminal residue" evidence="4">
    <location>
        <position position="246"/>
    </location>
</feature>
<dbReference type="GO" id="GO:0003723">
    <property type="term" value="F:RNA binding"/>
    <property type="evidence" value="ECO:0007669"/>
    <property type="project" value="UniProtKB-KW"/>
</dbReference>
<dbReference type="SMART" id="SM01218">
    <property type="entry name" value="FoP_duplication"/>
    <property type="match status" value="1"/>
</dbReference>
<dbReference type="AlphaFoldDB" id="A0A8J9VQ26"/>
<evidence type="ECO:0000256" key="1">
    <source>
        <dbReference type="ARBA" id="ARBA00022884"/>
    </source>
</evidence>
<dbReference type="InterPro" id="IPR052656">
    <property type="entry name" value="CTOP_PRMT1"/>
</dbReference>
<feature type="compositionally biased region" description="Basic residues" evidence="2">
    <location>
        <begin position="187"/>
        <end position="199"/>
    </location>
</feature>
<keyword evidence="1" id="KW-0694">RNA-binding</keyword>
<dbReference type="OrthoDB" id="446014at2759"/>
<dbReference type="Pfam" id="PF13865">
    <property type="entry name" value="FoP_duplication"/>
    <property type="match status" value="1"/>
</dbReference>
<feature type="compositionally biased region" description="Polar residues" evidence="2">
    <location>
        <begin position="112"/>
        <end position="124"/>
    </location>
</feature>
<dbReference type="EMBL" id="OV170229">
    <property type="protein sequence ID" value="CAH0731300.1"/>
    <property type="molecule type" value="Genomic_DNA"/>
</dbReference>
<gene>
    <name evidence="4" type="ORF">BINO364_LOCUS16189</name>
</gene>
<protein>
    <recommendedName>
        <fullName evidence="3">Chromatin target of PRMT1 protein C-terminal domain-containing protein</fullName>
    </recommendedName>
</protein>
<dbReference type="InterPro" id="IPR025715">
    <property type="entry name" value="FoP_C"/>
</dbReference>